<proteinExistence type="predicted"/>
<gene>
    <name evidence="2" type="ORF">DR999_PMT19252</name>
</gene>
<evidence type="ECO:0000313" key="3">
    <source>
        <dbReference type="Proteomes" id="UP000297703"/>
    </source>
</evidence>
<feature type="region of interest" description="Disordered" evidence="1">
    <location>
        <begin position="1"/>
        <end position="23"/>
    </location>
</feature>
<name>A0A4D9DNI3_9SAUR</name>
<keyword evidence="2" id="KW-0413">Isomerase</keyword>
<comment type="caution">
    <text evidence="2">The sequence shown here is derived from an EMBL/GenBank/DDBJ whole genome shotgun (WGS) entry which is preliminary data.</text>
</comment>
<reference evidence="2 3" key="1">
    <citation type="submission" date="2019-04" db="EMBL/GenBank/DDBJ databases">
        <title>Draft genome of the big-headed turtle Platysternon megacephalum.</title>
        <authorList>
            <person name="Gong S."/>
        </authorList>
    </citation>
    <scope>NUCLEOTIDE SEQUENCE [LARGE SCALE GENOMIC DNA]</scope>
    <source>
        <strain evidence="2">DO16091913</strain>
        <tissue evidence="2">Muscle</tissue>
    </source>
</reference>
<dbReference type="GO" id="GO:0016853">
    <property type="term" value="F:isomerase activity"/>
    <property type="evidence" value="ECO:0007669"/>
    <property type="project" value="UniProtKB-KW"/>
</dbReference>
<reference evidence="2 3" key="2">
    <citation type="submission" date="2019-04" db="EMBL/GenBank/DDBJ databases">
        <title>The genome sequence of big-headed turtle.</title>
        <authorList>
            <person name="Gong S."/>
        </authorList>
    </citation>
    <scope>NUCLEOTIDE SEQUENCE [LARGE SCALE GENOMIC DNA]</scope>
    <source>
        <strain evidence="2">DO16091913</strain>
        <tissue evidence="2">Muscle</tissue>
    </source>
</reference>
<accession>A0A4D9DNI3</accession>
<feature type="compositionally biased region" description="Basic and acidic residues" evidence="1">
    <location>
        <begin position="7"/>
        <end position="22"/>
    </location>
</feature>
<dbReference type="EMBL" id="QXTE01000367">
    <property type="protein sequence ID" value="TFJ98796.1"/>
    <property type="molecule type" value="Genomic_DNA"/>
</dbReference>
<sequence>MPTQARVGRERTPGVGSSRRDAGCVSAPAVCLPEELCAAPRQLPLTPGPHSTGGWEPVAVTQEAQGRVPARGSEPATGMGSQSLAATSGHPPASISFLSHSPPRLSFFPHILLLSALPGWDATLSNAQKAPCDAPVRIQG</sequence>
<organism evidence="2 3">
    <name type="scientific">Platysternon megacephalum</name>
    <name type="common">big-headed turtle</name>
    <dbReference type="NCBI Taxonomy" id="55544"/>
    <lineage>
        <taxon>Eukaryota</taxon>
        <taxon>Metazoa</taxon>
        <taxon>Chordata</taxon>
        <taxon>Craniata</taxon>
        <taxon>Vertebrata</taxon>
        <taxon>Euteleostomi</taxon>
        <taxon>Archelosauria</taxon>
        <taxon>Testudinata</taxon>
        <taxon>Testudines</taxon>
        <taxon>Cryptodira</taxon>
        <taxon>Durocryptodira</taxon>
        <taxon>Testudinoidea</taxon>
        <taxon>Platysternidae</taxon>
        <taxon>Platysternon</taxon>
    </lineage>
</organism>
<evidence type="ECO:0000313" key="2">
    <source>
        <dbReference type="EMBL" id="TFJ98796.1"/>
    </source>
</evidence>
<evidence type="ECO:0000256" key="1">
    <source>
        <dbReference type="SAM" id="MobiDB-lite"/>
    </source>
</evidence>
<feature type="region of interest" description="Disordered" evidence="1">
    <location>
        <begin position="64"/>
        <end position="96"/>
    </location>
</feature>
<protein>
    <submittedName>
        <fullName evidence="2">Peptidyl-prolyl cis-trans isomerase NIMA-interacting 1</fullName>
    </submittedName>
</protein>
<dbReference type="Proteomes" id="UP000297703">
    <property type="component" value="Unassembled WGS sequence"/>
</dbReference>
<dbReference type="AlphaFoldDB" id="A0A4D9DNI3"/>
<keyword evidence="3" id="KW-1185">Reference proteome</keyword>